<dbReference type="GO" id="GO:0009654">
    <property type="term" value="C:photosystem II oxygen evolving complex"/>
    <property type="evidence" value="ECO:0007669"/>
    <property type="project" value="InterPro"/>
</dbReference>
<evidence type="ECO:0000256" key="4">
    <source>
        <dbReference type="ARBA" id="ARBA00022531"/>
    </source>
</evidence>
<evidence type="ECO:0000256" key="6">
    <source>
        <dbReference type="ARBA" id="ARBA00022946"/>
    </source>
</evidence>
<keyword evidence="8 11" id="KW-0472">Membrane</keyword>
<evidence type="ECO:0000313" key="12">
    <source>
        <dbReference type="EMBL" id="WZN67188.1"/>
    </source>
</evidence>
<keyword evidence="11" id="KW-1133">Transmembrane helix</keyword>
<feature type="region of interest" description="Disordered" evidence="10">
    <location>
        <begin position="1"/>
        <end position="56"/>
    </location>
</feature>
<dbReference type="Pfam" id="PF04725">
    <property type="entry name" value="PsbR"/>
    <property type="match status" value="1"/>
</dbReference>
<evidence type="ECO:0000256" key="11">
    <source>
        <dbReference type="SAM" id="Phobius"/>
    </source>
</evidence>
<dbReference type="GO" id="GO:0015979">
    <property type="term" value="P:photosynthesis"/>
    <property type="evidence" value="ECO:0007669"/>
    <property type="project" value="UniProtKB-KW"/>
</dbReference>
<dbReference type="EMBL" id="CP151518">
    <property type="protein sequence ID" value="WZN67188.1"/>
    <property type="molecule type" value="Genomic_DNA"/>
</dbReference>
<accession>A0AAX4PMA8</accession>
<keyword evidence="7" id="KW-0793">Thylakoid</keyword>
<dbReference type="AlphaFoldDB" id="A0AAX4PMA8"/>
<evidence type="ECO:0000256" key="9">
    <source>
        <dbReference type="ARBA" id="ARBA00023276"/>
    </source>
</evidence>
<evidence type="ECO:0000256" key="1">
    <source>
        <dbReference type="ARBA" id="ARBA00004334"/>
    </source>
</evidence>
<feature type="compositionally biased region" description="Basic residues" evidence="10">
    <location>
        <begin position="20"/>
        <end position="50"/>
    </location>
</feature>
<dbReference type="Proteomes" id="UP001472866">
    <property type="component" value="Chromosome 18"/>
</dbReference>
<comment type="similarity">
    <text evidence="2">Belongs to the psbR family.</text>
</comment>
<keyword evidence="6" id="KW-0809">Transit peptide</keyword>
<dbReference type="InterPro" id="IPR006814">
    <property type="entry name" value="PSII_PsbR"/>
</dbReference>
<keyword evidence="11" id="KW-0812">Transmembrane</keyword>
<evidence type="ECO:0000313" key="13">
    <source>
        <dbReference type="Proteomes" id="UP001472866"/>
    </source>
</evidence>
<protein>
    <submittedName>
        <fullName evidence="12">Photosystem II protein PsbR</fullName>
    </submittedName>
</protein>
<keyword evidence="9" id="KW-0604">Photosystem II</keyword>
<comment type="subcellular location">
    <subcellularLocation>
        <location evidence="1">Plastid</location>
        <location evidence="1">Chloroplast thylakoid membrane</location>
    </subcellularLocation>
</comment>
<keyword evidence="13" id="KW-1185">Reference proteome</keyword>
<evidence type="ECO:0000256" key="3">
    <source>
        <dbReference type="ARBA" id="ARBA00022528"/>
    </source>
</evidence>
<evidence type="ECO:0000256" key="10">
    <source>
        <dbReference type="SAM" id="MobiDB-lite"/>
    </source>
</evidence>
<dbReference type="GO" id="GO:0009535">
    <property type="term" value="C:chloroplast thylakoid membrane"/>
    <property type="evidence" value="ECO:0007669"/>
    <property type="project" value="UniProtKB-SubCell"/>
</dbReference>
<dbReference type="PANTHER" id="PTHR34369:SF7">
    <property type="entry name" value="PHOTOSYSTEM II 10 KDA POLYPEPTIDE, CHLOROPLASTIC"/>
    <property type="match status" value="1"/>
</dbReference>
<gene>
    <name evidence="12" type="ORF">HKI87_18g87600</name>
</gene>
<proteinExistence type="inferred from homology"/>
<reference evidence="12 13" key="1">
    <citation type="submission" date="2024-03" db="EMBL/GenBank/DDBJ databases">
        <title>Complete genome sequence of the green alga Chloropicon roscoffensis RCC1871.</title>
        <authorList>
            <person name="Lemieux C."/>
            <person name="Pombert J.-F."/>
            <person name="Otis C."/>
            <person name="Turmel M."/>
        </authorList>
    </citation>
    <scope>NUCLEOTIDE SEQUENCE [LARGE SCALE GENOMIC DNA]</scope>
    <source>
        <strain evidence="12 13">RCC1871</strain>
    </source>
</reference>
<organism evidence="12 13">
    <name type="scientific">Chloropicon roscoffensis</name>
    <dbReference type="NCBI Taxonomy" id="1461544"/>
    <lineage>
        <taxon>Eukaryota</taxon>
        <taxon>Viridiplantae</taxon>
        <taxon>Chlorophyta</taxon>
        <taxon>Chloropicophyceae</taxon>
        <taxon>Chloropicales</taxon>
        <taxon>Chloropicaceae</taxon>
        <taxon>Chloropicon</taxon>
    </lineage>
</organism>
<dbReference type="PANTHER" id="PTHR34369">
    <property type="entry name" value="PHOTOSYSTEM II 10 KDA POLYPEPTIDE, CHLOROPLASTIC"/>
    <property type="match status" value="1"/>
</dbReference>
<evidence type="ECO:0000256" key="5">
    <source>
        <dbReference type="ARBA" id="ARBA00022640"/>
    </source>
</evidence>
<keyword evidence="5" id="KW-0934">Plastid</keyword>
<feature type="transmembrane region" description="Helical" evidence="11">
    <location>
        <begin position="151"/>
        <end position="174"/>
    </location>
</feature>
<evidence type="ECO:0000256" key="2">
    <source>
        <dbReference type="ARBA" id="ARBA00006659"/>
    </source>
</evidence>
<evidence type="ECO:0000256" key="7">
    <source>
        <dbReference type="ARBA" id="ARBA00023078"/>
    </source>
</evidence>
<evidence type="ECO:0000256" key="8">
    <source>
        <dbReference type="ARBA" id="ARBA00023136"/>
    </source>
</evidence>
<sequence length="181" mass="19106">MQALKTRTVTKATLFGGNKNKNKGGKGKPAKRQAAKPKRKVAPKPKRGAAQKKQNDSNVFDFDFGKIFDGESYKEGAKAGGTDLAPAQKAVGYKATGARGSAPDVDAQGKKARLGGRVYQFADKYGGNIDEYSPIWTPETRAPGGDVYEPGLAGLAVWFIGFTGLLLTGGFAIYTTSALAN</sequence>
<keyword evidence="3" id="KW-0150">Chloroplast</keyword>
<feature type="compositionally biased region" description="Polar residues" evidence="10">
    <location>
        <begin position="1"/>
        <end position="11"/>
    </location>
</feature>
<keyword evidence="4" id="KW-0602">Photosynthesis</keyword>
<name>A0AAX4PMA8_9CHLO</name>